<sequence length="201" mass="24274">MNMIHLLMLAMLLGQPKNKIIHWSEDRKLTMEDFQKVAHHRNTNEYSGQTWSGIEPEYHTDGYKLTYKVPALFNRDSSWMVYYDAKHSGDLDVEWMNRRAGTYGLSHEQKHFDITEVYARKIRKMFREEVSRGNIDRIDDRLERYFREWEECQDRYDSETQHSLNQPMQAKWDTRIQAMLDELSDYKEDEGEVILGQRRRS</sequence>
<evidence type="ECO:0008006" key="3">
    <source>
        <dbReference type="Google" id="ProtNLM"/>
    </source>
</evidence>
<organism evidence="1 2">
    <name type="scientific">Nemorincola caseinilytica</name>
    <dbReference type="NCBI Taxonomy" id="2054315"/>
    <lineage>
        <taxon>Bacteria</taxon>
        <taxon>Pseudomonadati</taxon>
        <taxon>Bacteroidota</taxon>
        <taxon>Chitinophagia</taxon>
        <taxon>Chitinophagales</taxon>
        <taxon>Chitinophagaceae</taxon>
        <taxon>Nemorincola</taxon>
    </lineage>
</organism>
<evidence type="ECO:0000313" key="2">
    <source>
        <dbReference type="Proteomes" id="UP001500067"/>
    </source>
</evidence>
<accession>A0ABP8N8G5</accession>
<proteinExistence type="predicted"/>
<dbReference type="Proteomes" id="UP001500067">
    <property type="component" value="Unassembled WGS sequence"/>
</dbReference>
<protein>
    <recommendedName>
        <fullName evidence="3">DUF922 domain-containing protein</fullName>
    </recommendedName>
</protein>
<keyword evidence="2" id="KW-1185">Reference proteome</keyword>
<dbReference type="EMBL" id="BAABFA010000005">
    <property type="protein sequence ID" value="GAA4461026.1"/>
    <property type="molecule type" value="Genomic_DNA"/>
</dbReference>
<name>A0ABP8N8G5_9BACT</name>
<comment type="caution">
    <text evidence="1">The sequence shown here is derived from an EMBL/GenBank/DDBJ whole genome shotgun (WGS) entry which is preliminary data.</text>
</comment>
<gene>
    <name evidence="1" type="ORF">GCM10023093_04930</name>
</gene>
<reference evidence="2" key="1">
    <citation type="journal article" date="2019" name="Int. J. Syst. Evol. Microbiol.">
        <title>The Global Catalogue of Microorganisms (GCM) 10K type strain sequencing project: providing services to taxonomists for standard genome sequencing and annotation.</title>
        <authorList>
            <consortium name="The Broad Institute Genomics Platform"/>
            <consortium name="The Broad Institute Genome Sequencing Center for Infectious Disease"/>
            <person name="Wu L."/>
            <person name="Ma J."/>
        </authorList>
    </citation>
    <scope>NUCLEOTIDE SEQUENCE [LARGE SCALE GENOMIC DNA]</scope>
    <source>
        <strain evidence="2">JCM 32105</strain>
    </source>
</reference>
<evidence type="ECO:0000313" key="1">
    <source>
        <dbReference type="EMBL" id="GAA4461026.1"/>
    </source>
</evidence>